<feature type="transmembrane region" description="Helical" evidence="4">
    <location>
        <begin position="333"/>
        <end position="354"/>
    </location>
</feature>
<dbReference type="SUPFAM" id="SSF103473">
    <property type="entry name" value="MFS general substrate transporter"/>
    <property type="match status" value="1"/>
</dbReference>
<feature type="transmembrane region" description="Helical" evidence="4">
    <location>
        <begin position="44"/>
        <end position="70"/>
    </location>
</feature>
<keyword evidence="3 4" id="KW-0472">Membrane</keyword>
<feature type="transmembrane region" description="Helical" evidence="4">
    <location>
        <begin position="164"/>
        <end position="187"/>
    </location>
</feature>
<evidence type="ECO:0000313" key="7">
    <source>
        <dbReference type="Proteomes" id="UP001458946"/>
    </source>
</evidence>
<organism evidence="6 7">
    <name type="scientific">Deinococcus xinjiangensis</name>
    <dbReference type="NCBI Taxonomy" id="457454"/>
    <lineage>
        <taxon>Bacteria</taxon>
        <taxon>Thermotogati</taxon>
        <taxon>Deinococcota</taxon>
        <taxon>Deinococci</taxon>
        <taxon>Deinococcales</taxon>
        <taxon>Deinococcaceae</taxon>
        <taxon>Deinococcus</taxon>
    </lineage>
</organism>
<protein>
    <submittedName>
        <fullName evidence="6">Transporter YycB</fullName>
    </submittedName>
</protein>
<dbReference type="CDD" id="cd17339">
    <property type="entry name" value="MFS_NIMT_CynX_like"/>
    <property type="match status" value="1"/>
</dbReference>
<dbReference type="Pfam" id="PF07690">
    <property type="entry name" value="MFS_1"/>
    <property type="match status" value="1"/>
</dbReference>
<evidence type="ECO:0000313" key="6">
    <source>
        <dbReference type="EMBL" id="GAA5504142.1"/>
    </source>
</evidence>
<evidence type="ECO:0000256" key="3">
    <source>
        <dbReference type="ARBA" id="ARBA00023136"/>
    </source>
</evidence>
<feature type="domain" description="Major facilitator superfamily (MFS) profile" evidence="5">
    <location>
        <begin position="8"/>
        <end position="387"/>
    </location>
</feature>
<dbReference type="InterPro" id="IPR052524">
    <property type="entry name" value="MFS_Cyanate_Porter"/>
</dbReference>
<feature type="transmembrane region" description="Helical" evidence="4">
    <location>
        <begin position="100"/>
        <end position="119"/>
    </location>
</feature>
<evidence type="ECO:0000259" key="5">
    <source>
        <dbReference type="PROSITE" id="PS50850"/>
    </source>
</evidence>
<keyword evidence="7" id="KW-1185">Reference proteome</keyword>
<dbReference type="InterPro" id="IPR011701">
    <property type="entry name" value="MFS"/>
</dbReference>
<evidence type="ECO:0000256" key="1">
    <source>
        <dbReference type="ARBA" id="ARBA00022692"/>
    </source>
</evidence>
<feature type="transmembrane region" description="Helical" evidence="4">
    <location>
        <begin position="247"/>
        <end position="267"/>
    </location>
</feature>
<proteinExistence type="predicted"/>
<gene>
    <name evidence="6" type="primary">yycB</name>
    <name evidence="6" type="ORF">Dxin01_03911</name>
</gene>
<keyword evidence="1 4" id="KW-0812">Transmembrane</keyword>
<dbReference type="RefSeq" id="WP_353544108.1">
    <property type="nucleotide sequence ID" value="NZ_BAABRN010000090.1"/>
</dbReference>
<evidence type="ECO:0000256" key="4">
    <source>
        <dbReference type="SAM" id="Phobius"/>
    </source>
</evidence>
<dbReference type="EMBL" id="BAABRN010000090">
    <property type="protein sequence ID" value="GAA5504142.1"/>
    <property type="molecule type" value="Genomic_DNA"/>
</dbReference>
<dbReference type="PROSITE" id="PS50850">
    <property type="entry name" value="MFS"/>
    <property type="match status" value="1"/>
</dbReference>
<feature type="transmembrane region" description="Helical" evidence="4">
    <location>
        <begin position="208"/>
        <end position="227"/>
    </location>
</feature>
<keyword evidence="2 4" id="KW-1133">Transmembrane helix</keyword>
<feature type="transmembrane region" description="Helical" evidence="4">
    <location>
        <begin position="366"/>
        <end position="384"/>
    </location>
</feature>
<feature type="transmembrane region" description="Helical" evidence="4">
    <location>
        <begin position="77"/>
        <end position="94"/>
    </location>
</feature>
<reference evidence="6 7" key="1">
    <citation type="submission" date="2024-02" db="EMBL/GenBank/DDBJ databases">
        <title>Deinococcus xinjiangensis NBRC 107630.</title>
        <authorList>
            <person name="Ichikawa N."/>
            <person name="Katano-Makiyama Y."/>
            <person name="Hidaka K."/>
        </authorList>
    </citation>
    <scope>NUCLEOTIDE SEQUENCE [LARGE SCALE GENOMIC DNA]</scope>
    <source>
        <strain evidence="6 7">NBRC 107630</strain>
    </source>
</reference>
<feature type="transmembrane region" description="Helical" evidence="4">
    <location>
        <begin position="299"/>
        <end position="321"/>
    </location>
</feature>
<feature type="transmembrane region" description="Helical" evidence="4">
    <location>
        <begin position="131"/>
        <end position="152"/>
    </location>
</feature>
<dbReference type="Gene3D" id="1.20.1250.20">
    <property type="entry name" value="MFS general substrate transporter like domains"/>
    <property type="match status" value="2"/>
</dbReference>
<comment type="caution">
    <text evidence="6">The sequence shown here is derived from an EMBL/GenBank/DDBJ whole genome shotgun (WGS) entry which is preliminary data.</text>
</comment>
<dbReference type="InterPro" id="IPR036259">
    <property type="entry name" value="MFS_trans_sf"/>
</dbReference>
<feature type="transmembrane region" description="Helical" evidence="4">
    <location>
        <begin position="274"/>
        <end position="293"/>
    </location>
</feature>
<accession>A0ABP9VKF4</accession>
<sequence>MPPRNRAAPLLLVLGLVLVALNLRPVIAAFGPLLSVIQADLGVSGATVSLLTSVPLLCWGAVALLAPLLVRWRSAEVIILGCLGLIGVGALLRAGPNLPLILFGTVLVGSGIAVVNVLLPSLLRRDFTERLGLMTGLYTTAVVGGAALASAVSVPLMHAFGDSWHWALGCWAVLTLLGALAWWPAVLGRPPRLTAALQRGQSIWSNPAALPVTLYMGAQSLVFFTWLTWLPKILIERGHSAAEAGLLLSLGNIVQLPFTLVVPVLAARLPTPRPLVLALSFANALGVAGLLWWPAAPPLLWVLLLGMAAGSAFPLALYLVAHRARSAGEVPQLSAVAQGFGYLFAACGPFVFGALHDQTHSWQGPLLLLLGMVVLVFVLGWWAAQGE</sequence>
<evidence type="ECO:0000256" key="2">
    <source>
        <dbReference type="ARBA" id="ARBA00022989"/>
    </source>
</evidence>
<dbReference type="Proteomes" id="UP001458946">
    <property type="component" value="Unassembled WGS sequence"/>
</dbReference>
<name>A0ABP9VKF4_9DEIO</name>
<dbReference type="PANTHER" id="PTHR23523:SF2">
    <property type="entry name" value="2-NITROIMIDAZOLE TRANSPORTER"/>
    <property type="match status" value="1"/>
</dbReference>
<dbReference type="PANTHER" id="PTHR23523">
    <property type="match status" value="1"/>
</dbReference>
<dbReference type="InterPro" id="IPR020846">
    <property type="entry name" value="MFS_dom"/>
</dbReference>